<dbReference type="GO" id="GO:0005507">
    <property type="term" value="F:copper ion binding"/>
    <property type="evidence" value="ECO:0007669"/>
    <property type="project" value="InterPro"/>
</dbReference>
<dbReference type="Gene3D" id="2.60.40.1220">
    <property type="match status" value="1"/>
</dbReference>
<evidence type="ECO:0000256" key="3">
    <source>
        <dbReference type="ARBA" id="ARBA00022729"/>
    </source>
</evidence>
<dbReference type="GO" id="GO:0046688">
    <property type="term" value="P:response to copper ion"/>
    <property type="evidence" value="ECO:0007669"/>
    <property type="project" value="InterPro"/>
</dbReference>
<dbReference type="Pfam" id="PF04234">
    <property type="entry name" value="CopC"/>
    <property type="match status" value="1"/>
</dbReference>
<evidence type="ECO:0000256" key="6">
    <source>
        <dbReference type="SAM" id="Phobius"/>
    </source>
</evidence>
<reference evidence="9" key="1">
    <citation type="submission" date="2022-09" db="EMBL/GenBank/DDBJ databases">
        <title>Taxonomy of Curtobacterium flaccumfaciens.</title>
        <authorList>
            <person name="Osdaghi E."/>
            <person name="Taghavi S.M."/>
            <person name="Hamidizade M."/>
            <person name="Abachi H."/>
            <person name="Fazliarab A."/>
            <person name="Baeyen S."/>
            <person name="Portier P."/>
            <person name="Van Vaerenbergh J."/>
            <person name="Jacques M.-A."/>
        </authorList>
    </citation>
    <scope>NUCLEOTIDE SEQUENCE</scope>
    <source>
        <strain evidence="9">AGQB46</strain>
    </source>
</reference>
<dbReference type="AlphaFoldDB" id="A0A9Q9T222"/>
<proteinExistence type="predicted"/>
<keyword evidence="6" id="KW-0812">Transmembrane</keyword>
<protein>
    <submittedName>
        <fullName evidence="9">Copper resistance protein CopC</fullName>
    </submittedName>
</protein>
<keyword evidence="4" id="KW-0186">Copper</keyword>
<keyword evidence="3 7" id="KW-0732">Signal</keyword>
<feature type="transmembrane region" description="Helical" evidence="6">
    <location>
        <begin position="182"/>
        <end position="201"/>
    </location>
</feature>
<organism evidence="9 10">
    <name type="scientific">Curtobacterium poinsettiae</name>
    <dbReference type="NCBI Taxonomy" id="159612"/>
    <lineage>
        <taxon>Bacteria</taxon>
        <taxon>Bacillati</taxon>
        <taxon>Actinomycetota</taxon>
        <taxon>Actinomycetes</taxon>
        <taxon>Micrococcales</taxon>
        <taxon>Microbacteriaceae</taxon>
        <taxon>Curtobacterium</taxon>
    </lineage>
</organism>
<dbReference type="InterPro" id="IPR014755">
    <property type="entry name" value="Cu-Rt/internalin_Ig-like"/>
</dbReference>
<evidence type="ECO:0000256" key="7">
    <source>
        <dbReference type="SAM" id="SignalP"/>
    </source>
</evidence>
<feature type="region of interest" description="Disordered" evidence="5">
    <location>
        <begin position="136"/>
        <end position="176"/>
    </location>
</feature>
<evidence type="ECO:0000256" key="2">
    <source>
        <dbReference type="ARBA" id="ARBA00022723"/>
    </source>
</evidence>
<dbReference type="SUPFAM" id="SSF81296">
    <property type="entry name" value="E set domains"/>
    <property type="match status" value="1"/>
</dbReference>
<name>A0A9Q9T222_9MICO</name>
<accession>A0A9Q9T222</accession>
<evidence type="ECO:0000256" key="4">
    <source>
        <dbReference type="ARBA" id="ARBA00023008"/>
    </source>
</evidence>
<feature type="compositionally biased region" description="Low complexity" evidence="5">
    <location>
        <begin position="136"/>
        <end position="174"/>
    </location>
</feature>
<dbReference type="InterPro" id="IPR014756">
    <property type="entry name" value="Ig_E-set"/>
</dbReference>
<keyword evidence="6" id="KW-1133">Transmembrane helix</keyword>
<evidence type="ECO:0000313" key="10">
    <source>
        <dbReference type="Proteomes" id="UP001062223"/>
    </source>
</evidence>
<dbReference type="RefSeq" id="WP_182065035.1">
    <property type="nucleotide sequence ID" value="NZ_CP106879.1"/>
</dbReference>
<keyword evidence="2" id="KW-0479">Metal-binding</keyword>
<evidence type="ECO:0000313" key="9">
    <source>
        <dbReference type="EMBL" id="UYC79824.1"/>
    </source>
</evidence>
<dbReference type="GO" id="GO:0005886">
    <property type="term" value="C:plasma membrane"/>
    <property type="evidence" value="ECO:0007669"/>
    <property type="project" value="TreeGrafter"/>
</dbReference>
<keyword evidence="6" id="KW-0472">Membrane</keyword>
<feature type="chain" id="PRO_5040331027" evidence="7">
    <location>
        <begin position="41"/>
        <end position="213"/>
    </location>
</feature>
<evidence type="ECO:0000256" key="1">
    <source>
        <dbReference type="ARBA" id="ARBA00004196"/>
    </source>
</evidence>
<dbReference type="PANTHER" id="PTHR34820">
    <property type="entry name" value="INNER MEMBRANE PROTEIN YEBZ"/>
    <property type="match status" value="1"/>
</dbReference>
<dbReference type="InterPro" id="IPR032694">
    <property type="entry name" value="CopC/D"/>
</dbReference>
<gene>
    <name evidence="9" type="ORF">OE229_11775</name>
</gene>
<evidence type="ECO:0000256" key="5">
    <source>
        <dbReference type="SAM" id="MobiDB-lite"/>
    </source>
</evidence>
<dbReference type="Proteomes" id="UP001062223">
    <property type="component" value="Chromosome"/>
</dbReference>
<dbReference type="InterPro" id="IPR007348">
    <property type="entry name" value="CopC_dom"/>
</dbReference>
<sequence length="213" mass="21390">MHAHRDDQRRSRAATPRVLFAVALSAFLVLIGTTPASAHAALTSSDPADGATVAADLERVTLTFSEAPLAGLQAGLRIEVRDDGGTDESSGAVAVDGTSMSKAVSLSPGPHTLVWRYVSPDGHPIEGQLAFSVEPVASPTVPPTTTSPTTAPTSSSEPTTAAAGAAPNTGAGTHAHGHGGPALLFGVVGILAVLVIGAVVLRIRRGADARTEG</sequence>
<dbReference type="PANTHER" id="PTHR34820:SF4">
    <property type="entry name" value="INNER MEMBRANE PROTEIN YEBZ"/>
    <property type="match status" value="1"/>
</dbReference>
<feature type="signal peptide" evidence="7">
    <location>
        <begin position="1"/>
        <end position="40"/>
    </location>
</feature>
<feature type="domain" description="CopC" evidence="8">
    <location>
        <begin position="39"/>
        <end position="133"/>
    </location>
</feature>
<dbReference type="EMBL" id="CP106879">
    <property type="protein sequence ID" value="UYC79824.1"/>
    <property type="molecule type" value="Genomic_DNA"/>
</dbReference>
<dbReference type="GO" id="GO:0006825">
    <property type="term" value="P:copper ion transport"/>
    <property type="evidence" value="ECO:0007669"/>
    <property type="project" value="InterPro"/>
</dbReference>
<dbReference type="GO" id="GO:0030313">
    <property type="term" value="C:cell envelope"/>
    <property type="evidence" value="ECO:0007669"/>
    <property type="project" value="UniProtKB-SubCell"/>
</dbReference>
<comment type="subcellular location">
    <subcellularLocation>
        <location evidence="1">Cell envelope</location>
    </subcellularLocation>
</comment>
<evidence type="ECO:0000259" key="8">
    <source>
        <dbReference type="Pfam" id="PF04234"/>
    </source>
</evidence>
<dbReference type="KEGG" id="cpoi:OE229_11775"/>
<dbReference type="GO" id="GO:0042597">
    <property type="term" value="C:periplasmic space"/>
    <property type="evidence" value="ECO:0007669"/>
    <property type="project" value="InterPro"/>
</dbReference>